<sequence length="225" mass="25940">MNTQDYKALPQAQKLLRYLRTLDHRLDLEIVFPKKRWPDIEKRKSSEVMDIIRQHHVVSKDGLGNDLGLEAFVSRNRDADLWIHILDKDRKIIGFSINEGYEVHGKKVNYFRVTIFNKLIQKLGIYPLLNELKVAIIPADILMVRTQNPVVYKYFSQLCHNHGLKVSPTVDVNNPKMIALARKLDPDVDDQSVHRALFKGEALIGTPKPPDDIAPIWDRMDISKG</sequence>
<protein>
    <recommendedName>
        <fullName evidence="2">N-acetyltransferase domain-containing protein</fullName>
    </recommendedName>
</protein>
<reference evidence="1" key="1">
    <citation type="submission" date="2018-05" db="EMBL/GenBank/DDBJ databases">
        <authorList>
            <person name="Lanie J.A."/>
            <person name="Ng W.-L."/>
            <person name="Kazmierczak K.M."/>
            <person name="Andrzejewski T.M."/>
            <person name="Davidsen T.M."/>
            <person name="Wayne K.J."/>
            <person name="Tettelin H."/>
            <person name="Glass J.I."/>
            <person name="Rusch D."/>
            <person name="Podicherti R."/>
            <person name="Tsui H.-C.T."/>
            <person name="Winkler M.E."/>
        </authorList>
    </citation>
    <scope>NUCLEOTIDE SEQUENCE</scope>
</reference>
<dbReference type="EMBL" id="UINC01109878">
    <property type="protein sequence ID" value="SVC77003.1"/>
    <property type="molecule type" value="Genomic_DNA"/>
</dbReference>
<dbReference type="AlphaFoldDB" id="A0A382PUD5"/>
<evidence type="ECO:0008006" key="2">
    <source>
        <dbReference type="Google" id="ProtNLM"/>
    </source>
</evidence>
<accession>A0A382PUD5</accession>
<evidence type="ECO:0000313" key="1">
    <source>
        <dbReference type="EMBL" id="SVC77003.1"/>
    </source>
</evidence>
<feature type="non-terminal residue" evidence="1">
    <location>
        <position position="225"/>
    </location>
</feature>
<organism evidence="1">
    <name type="scientific">marine metagenome</name>
    <dbReference type="NCBI Taxonomy" id="408172"/>
    <lineage>
        <taxon>unclassified sequences</taxon>
        <taxon>metagenomes</taxon>
        <taxon>ecological metagenomes</taxon>
    </lineage>
</organism>
<name>A0A382PUD5_9ZZZZ</name>
<gene>
    <name evidence="1" type="ORF">METZ01_LOCUS329857</name>
</gene>
<proteinExistence type="predicted"/>